<gene>
    <name evidence="1" type="ORF">SEV965_LOCUS27317</name>
</gene>
<protein>
    <submittedName>
        <fullName evidence="1">Uncharacterized protein</fullName>
    </submittedName>
</protein>
<dbReference type="EMBL" id="CAJNOU010002433">
    <property type="protein sequence ID" value="CAF1321143.1"/>
    <property type="molecule type" value="Genomic_DNA"/>
</dbReference>
<feature type="non-terminal residue" evidence="1">
    <location>
        <position position="1"/>
    </location>
</feature>
<dbReference type="Proteomes" id="UP000663889">
    <property type="component" value="Unassembled WGS sequence"/>
</dbReference>
<evidence type="ECO:0000313" key="2">
    <source>
        <dbReference type="Proteomes" id="UP000663889"/>
    </source>
</evidence>
<reference evidence="1" key="1">
    <citation type="submission" date="2021-02" db="EMBL/GenBank/DDBJ databases">
        <authorList>
            <person name="Nowell W R."/>
        </authorList>
    </citation>
    <scope>NUCLEOTIDE SEQUENCE</scope>
</reference>
<sequence>IGEIFAESNDAIIIQLL</sequence>
<evidence type="ECO:0000313" key="1">
    <source>
        <dbReference type="EMBL" id="CAF1321143.1"/>
    </source>
</evidence>
<name>A0A815EWU0_9BILA</name>
<accession>A0A815EWU0</accession>
<comment type="caution">
    <text evidence="1">The sequence shown here is derived from an EMBL/GenBank/DDBJ whole genome shotgun (WGS) entry which is preliminary data.</text>
</comment>
<organism evidence="1 2">
    <name type="scientific">Rotaria sordida</name>
    <dbReference type="NCBI Taxonomy" id="392033"/>
    <lineage>
        <taxon>Eukaryota</taxon>
        <taxon>Metazoa</taxon>
        <taxon>Spiralia</taxon>
        <taxon>Gnathifera</taxon>
        <taxon>Rotifera</taxon>
        <taxon>Eurotatoria</taxon>
        <taxon>Bdelloidea</taxon>
        <taxon>Philodinida</taxon>
        <taxon>Philodinidae</taxon>
        <taxon>Rotaria</taxon>
    </lineage>
</organism>
<dbReference type="AlphaFoldDB" id="A0A815EWU0"/>
<proteinExistence type="predicted"/>